<evidence type="ECO:0000313" key="2">
    <source>
        <dbReference type="EMBL" id="MDI5933797.1"/>
    </source>
</evidence>
<protein>
    <recommendedName>
        <fullName evidence="4">GntR family transcriptional regulator</fullName>
    </recommendedName>
</protein>
<name>A0ABT6VKL5_9GAMM</name>
<organism evidence="2 3">
    <name type="scientific">Halomonas kalidii</name>
    <dbReference type="NCBI Taxonomy" id="3043293"/>
    <lineage>
        <taxon>Bacteria</taxon>
        <taxon>Pseudomonadati</taxon>
        <taxon>Pseudomonadota</taxon>
        <taxon>Gammaproteobacteria</taxon>
        <taxon>Oceanospirillales</taxon>
        <taxon>Halomonadaceae</taxon>
        <taxon>Halomonas</taxon>
    </lineage>
</organism>
<evidence type="ECO:0000256" key="1">
    <source>
        <dbReference type="SAM" id="MobiDB-lite"/>
    </source>
</evidence>
<dbReference type="EMBL" id="JASCQO010000035">
    <property type="protein sequence ID" value="MDI5933797.1"/>
    <property type="molecule type" value="Genomic_DNA"/>
</dbReference>
<dbReference type="RefSeq" id="WP_282721298.1">
    <property type="nucleotide sequence ID" value="NZ_JASCQO010000035.1"/>
</dbReference>
<proteinExistence type="predicted"/>
<evidence type="ECO:0008006" key="4">
    <source>
        <dbReference type="Google" id="ProtNLM"/>
    </source>
</evidence>
<comment type="caution">
    <text evidence="2">The sequence shown here is derived from an EMBL/GenBank/DDBJ whole genome shotgun (WGS) entry which is preliminary data.</text>
</comment>
<feature type="region of interest" description="Disordered" evidence="1">
    <location>
        <begin position="36"/>
        <end position="59"/>
    </location>
</feature>
<sequence>MTRLNVTRKLIESHLLSGTMEPGEEIGLAIDQTLTQGRLGQPHPGRRGTGHVRHRCRRP</sequence>
<accession>A0ABT6VKL5</accession>
<gene>
    <name evidence="2" type="ORF">QLQ84_08320</name>
</gene>
<feature type="compositionally biased region" description="Basic residues" evidence="1">
    <location>
        <begin position="44"/>
        <end position="59"/>
    </location>
</feature>
<evidence type="ECO:0000313" key="3">
    <source>
        <dbReference type="Proteomes" id="UP001244242"/>
    </source>
</evidence>
<keyword evidence="3" id="KW-1185">Reference proteome</keyword>
<dbReference type="Proteomes" id="UP001244242">
    <property type="component" value="Unassembled WGS sequence"/>
</dbReference>
<reference evidence="2 3" key="1">
    <citation type="submission" date="2023-04" db="EMBL/GenBank/DDBJ databases">
        <title>Halomonas strains isolated from rhizosphere soil.</title>
        <authorList>
            <person name="Xu L."/>
            <person name="Sun J.-Q."/>
        </authorList>
    </citation>
    <scope>NUCLEOTIDE SEQUENCE [LARGE SCALE GENOMIC DNA]</scope>
    <source>
        <strain evidence="2 3">LN1S58</strain>
    </source>
</reference>